<keyword evidence="1" id="KW-0863">Zinc-finger</keyword>
<dbReference type="EMBL" id="CH672354">
    <property type="protein sequence ID" value="EEQ47416.1"/>
    <property type="molecule type" value="Genomic_DNA"/>
</dbReference>
<organism evidence="4 5">
    <name type="scientific">Candida albicans (strain WO-1)</name>
    <name type="common">Yeast</name>
    <dbReference type="NCBI Taxonomy" id="294748"/>
    <lineage>
        <taxon>Eukaryota</taxon>
        <taxon>Fungi</taxon>
        <taxon>Dikarya</taxon>
        <taxon>Ascomycota</taxon>
        <taxon>Saccharomycotina</taxon>
        <taxon>Pichiomycetes</taxon>
        <taxon>Debaryomycetaceae</taxon>
        <taxon>Candida/Lodderomyces clade</taxon>
        <taxon>Candida</taxon>
    </lineage>
</organism>
<dbReference type="OrthoDB" id="2894435at2759"/>
<dbReference type="PaxDb" id="5476-C4YKI7"/>
<protein>
    <recommendedName>
        <fullName evidence="3">SWIM-type domain-containing protein</fullName>
    </recommendedName>
</protein>
<keyword evidence="1" id="KW-0479">Metal-binding</keyword>
<sequence length="997" mass="115444">MDDTLANIDSTVLRSTLDEALKIEELSVEDAMNSMIPDQTPEMNQLIEEEVPILIELAKENANFEFPVNERLNCLIQDFLKQPSIKKELINAHPHFIALLKHPHMDPNFCSRIFDEGYLNKHFDRKEFENNKDLLASNPGPTEPKPKNKKYSLETIEFVSYTETKKSTKDIVDQYDTAPLSIQLMTEAIPANTRIMKFFFPDSLPDNLRAKSISKDFTIDELKLFFKTTGKYFRWVKNAVKNYVYLSCEKGKKYYETKSKTKKTGCPATIRLQIKDGKIKMVYEFHHNHSFIDHQEVVSATIRDAVRNWLIQQALQGRDWAWVNSQRSKVNFGTNIASLDHSLKFNCQLYHRIRQKLGIFTGRVSSKLEESLIEYQDILSQNGYVKFWSNLNENNDNSKPRTWGFAFATDYMLTKLQQYGNTIFIDSTSNIGKSDKITERVFLYTVMVLDTRIGQPVPIAWLLTHTQGSYPLYLLLHDLNTRHGLNPSLICIDCADIERKAIRAAFPNEKDHEVSYCFYHLHKALKGIINSYITLSRGKIDFDGLLQKGIITRDMIERKRHLQTMGDGKDYISVSDFINSIIDITTGDIKVNPIKSLINNPDDQSPVERNVHDLAAIEEFLASDNLQNEKIRIGEPKPFPQTQDDIVDVKRLATTGFYQIISLKNEEEANQKIQEYTTAFIEYPYYIIYMHYWLKQKECWLKGCSVNQSGIDFTSNLVASWHSILNEKVLNKSRMARADIIIYTLFYEVLPYYENKDGVSDGNTNKPNLIQASKRNKDTVDALTMEEIEKRVEIKRSKILVQSSRQEDIFYEIKKDDGNKYSCNCENYRPIKLCTHVYIVARFLSVHPPKRMSNKRKAATTETINKSQKIAPAKSNETHEYQRQSVQPEYHVSLTEDHSFPLTPLTYNYDSNSTDSQFNSFNQPTTEIDFPDINEPDEHIPLITKEEINKDIAEAIKVLKDTSKYVRENGSYEELLKFSNHTRDFTLNVKKLLSNNP</sequence>
<name>C4YKI7_CANAW</name>
<dbReference type="GO" id="GO:0008270">
    <property type="term" value="F:zinc ion binding"/>
    <property type="evidence" value="ECO:0007669"/>
    <property type="project" value="UniProtKB-KW"/>
</dbReference>
<dbReference type="AlphaFoldDB" id="C4YKI7"/>
<feature type="region of interest" description="Disordered" evidence="2">
    <location>
        <begin position="851"/>
        <end position="879"/>
    </location>
</feature>
<accession>C4YKI7</accession>
<evidence type="ECO:0000313" key="5">
    <source>
        <dbReference type="Proteomes" id="UP000001429"/>
    </source>
</evidence>
<gene>
    <name evidence="4" type="ORF">CAWG_05991</name>
</gene>
<proteinExistence type="predicted"/>
<dbReference type="HOGENOM" id="CLU_012100_0_0_1"/>
<dbReference type="InterPro" id="IPR007527">
    <property type="entry name" value="Znf_SWIM"/>
</dbReference>
<evidence type="ECO:0000313" key="4">
    <source>
        <dbReference type="EMBL" id="EEQ47416.1"/>
    </source>
</evidence>
<evidence type="ECO:0000256" key="1">
    <source>
        <dbReference type="PROSITE-ProRule" id="PRU00325"/>
    </source>
</evidence>
<keyword evidence="1" id="KW-0862">Zinc</keyword>
<evidence type="ECO:0000259" key="3">
    <source>
        <dbReference type="PROSITE" id="PS50966"/>
    </source>
</evidence>
<reference evidence="4 5" key="1">
    <citation type="journal article" date="2009" name="Nature">
        <title>Evolution of pathogenicity and sexual reproduction in eight Candida genomes.</title>
        <authorList>
            <person name="Butler G."/>
            <person name="Rasmussen M.D."/>
            <person name="Lin M.F."/>
            <person name="Santos M.A."/>
            <person name="Sakthikumar S."/>
            <person name="Munro C.A."/>
            <person name="Rheinbay E."/>
            <person name="Grabherr M."/>
            <person name="Forche A."/>
            <person name="Reedy J.L."/>
            <person name="Agrafioti I."/>
            <person name="Arnaud M.B."/>
            <person name="Bates S."/>
            <person name="Brown A.J."/>
            <person name="Brunke S."/>
            <person name="Costanzo M.C."/>
            <person name="Fitzpatrick D.A."/>
            <person name="de Groot P.W."/>
            <person name="Harris D."/>
            <person name="Hoyer L.L."/>
            <person name="Hube B."/>
            <person name="Klis F.M."/>
            <person name="Kodira C."/>
            <person name="Lennard N."/>
            <person name="Logue M.E."/>
            <person name="Martin R."/>
            <person name="Neiman A.M."/>
            <person name="Nikolaou E."/>
            <person name="Quail M.A."/>
            <person name="Quinn J."/>
            <person name="Santos M.C."/>
            <person name="Schmitzberger F.F."/>
            <person name="Sherlock G."/>
            <person name="Shah P."/>
            <person name="Silverstein K.A."/>
            <person name="Skrzypek M.S."/>
            <person name="Soll D."/>
            <person name="Staggs R."/>
            <person name="Stansfield I."/>
            <person name="Stumpf M.P."/>
            <person name="Sudbery P.E."/>
            <person name="Srikantha T."/>
            <person name="Zeng Q."/>
            <person name="Berman J."/>
            <person name="Berriman M."/>
            <person name="Heitman J."/>
            <person name="Gow N.A."/>
            <person name="Lorenz M.C."/>
            <person name="Birren B.W."/>
            <person name="Kellis M."/>
            <person name="Cuomo C.A."/>
        </authorList>
    </citation>
    <scope>NUCLEOTIDE SEQUENCE [LARGE SCALE GENOMIC DNA]</scope>
    <source>
        <strain evidence="4 5">WO-1</strain>
    </source>
</reference>
<keyword evidence="5" id="KW-1185">Reference proteome</keyword>
<dbReference type="Proteomes" id="UP000001429">
    <property type="component" value="Chromosome 2"/>
</dbReference>
<feature type="domain" description="SWIM-type" evidence="3">
    <location>
        <begin position="811"/>
        <end position="845"/>
    </location>
</feature>
<dbReference type="OMA" id="CIDCADI"/>
<dbReference type="PROSITE" id="PS50966">
    <property type="entry name" value="ZF_SWIM"/>
    <property type="match status" value="1"/>
</dbReference>
<dbReference type="VEuPathDB" id="FungiDB:CAWG_05991"/>
<evidence type="ECO:0000256" key="2">
    <source>
        <dbReference type="SAM" id="MobiDB-lite"/>
    </source>
</evidence>